<keyword evidence="1" id="KW-0175">Coiled coil</keyword>
<reference evidence="4 5" key="1">
    <citation type="journal article" date="2019" name="Int. J. Syst. Evol. Microbiol.">
        <title>The Global Catalogue of Microorganisms (GCM) 10K type strain sequencing project: providing services to taxonomists for standard genome sequencing and annotation.</title>
        <authorList>
            <consortium name="The Broad Institute Genomics Platform"/>
            <consortium name="The Broad Institute Genome Sequencing Center for Infectious Disease"/>
            <person name="Wu L."/>
            <person name="Ma J."/>
        </authorList>
    </citation>
    <scope>NUCLEOTIDE SEQUENCE [LARGE SCALE GENOMIC DNA]</scope>
    <source>
        <strain evidence="4 5">JCM 16114</strain>
    </source>
</reference>
<dbReference type="SUPFAM" id="SSF46785">
    <property type="entry name" value="Winged helix' DNA-binding domain"/>
    <property type="match status" value="1"/>
</dbReference>
<evidence type="ECO:0000313" key="4">
    <source>
        <dbReference type="EMBL" id="GAA2211673.1"/>
    </source>
</evidence>
<dbReference type="InterPro" id="IPR018309">
    <property type="entry name" value="Tscrpt_reg_PadR_C"/>
</dbReference>
<gene>
    <name evidence="4" type="ORF">GCM10009850_071330</name>
</gene>
<evidence type="ECO:0000313" key="5">
    <source>
        <dbReference type="Proteomes" id="UP001499843"/>
    </source>
</evidence>
<evidence type="ECO:0000259" key="2">
    <source>
        <dbReference type="Pfam" id="PF03551"/>
    </source>
</evidence>
<name>A0ABN3CQQ9_9ACTN</name>
<dbReference type="Gene3D" id="6.10.140.190">
    <property type="match status" value="1"/>
</dbReference>
<dbReference type="InterPro" id="IPR036388">
    <property type="entry name" value="WH-like_DNA-bd_sf"/>
</dbReference>
<dbReference type="PANTHER" id="PTHR43252">
    <property type="entry name" value="TRANSCRIPTIONAL REGULATOR YQJI"/>
    <property type="match status" value="1"/>
</dbReference>
<dbReference type="InterPro" id="IPR036390">
    <property type="entry name" value="WH_DNA-bd_sf"/>
</dbReference>
<dbReference type="Pfam" id="PF03551">
    <property type="entry name" value="PadR"/>
    <property type="match status" value="1"/>
</dbReference>
<protein>
    <submittedName>
        <fullName evidence="4">PadR family transcriptional regulator</fullName>
    </submittedName>
</protein>
<feature type="domain" description="Transcription regulator PadR N-terminal" evidence="2">
    <location>
        <begin position="13"/>
        <end position="86"/>
    </location>
</feature>
<keyword evidence="5" id="KW-1185">Reference proteome</keyword>
<dbReference type="Proteomes" id="UP001499843">
    <property type="component" value="Unassembled WGS sequence"/>
</dbReference>
<dbReference type="PANTHER" id="PTHR43252:SF4">
    <property type="entry name" value="TRANSCRIPTIONAL REGULATORY PROTEIN"/>
    <property type="match status" value="1"/>
</dbReference>
<dbReference type="Pfam" id="PF10400">
    <property type="entry name" value="Vir_act_alpha_C"/>
    <property type="match status" value="1"/>
</dbReference>
<evidence type="ECO:0000259" key="3">
    <source>
        <dbReference type="Pfam" id="PF10400"/>
    </source>
</evidence>
<dbReference type="Gene3D" id="1.10.10.10">
    <property type="entry name" value="Winged helix-like DNA-binding domain superfamily/Winged helix DNA-binding domain"/>
    <property type="match status" value="1"/>
</dbReference>
<sequence length="194" mass="21776">MEMTSKVALRHAVLAALLDGEYSGYQLTKIFDVGVSNFWYAAPQQLYAELTKLEADGLVAGREVVQRGRPNKRVFKVTQAGLDELAAFAATPAKPLLLRDDLAVKVHAADLVDTAPLIAQLRERAEEAAAKLAFFEQTLRRLRGDLDEEEFLRAGERAGPYLSCLAGCRLEREMRDWCLETARTLEERAKRRVR</sequence>
<proteinExistence type="predicted"/>
<dbReference type="InterPro" id="IPR005149">
    <property type="entry name" value="Tscrpt_reg_PadR_N"/>
</dbReference>
<evidence type="ECO:0000256" key="1">
    <source>
        <dbReference type="SAM" id="Coils"/>
    </source>
</evidence>
<accession>A0ABN3CQQ9</accession>
<feature type="coiled-coil region" evidence="1">
    <location>
        <begin position="118"/>
        <end position="145"/>
    </location>
</feature>
<dbReference type="EMBL" id="BAAAQX010000022">
    <property type="protein sequence ID" value="GAA2211673.1"/>
    <property type="molecule type" value="Genomic_DNA"/>
</dbReference>
<feature type="domain" description="Transcription regulator PadR C-terminal" evidence="3">
    <location>
        <begin position="98"/>
        <end position="186"/>
    </location>
</feature>
<comment type="caution">
    <text evidence="4">The sequence shown here is derived from an EMBL/GenBank/DDBJ whole genome shotgun (WGS) entry which is preliminary data.</text>
</comment>
<organism evidence="4 5">
    <name type="scientific">Nonomuraea monospora</name>
    <dbReference type="NCBI Taxonomy" id="568818"/>
    <lineage>
        <taxon>Bacteria</taxon>
        <taxon>Bacillati</taxon>
        <taxon>Actinomycetota</taxon>
        <taxon>Actinomycetes</taxon>
        <taxon>Streptosporangiales</taxon>
        <taxon>Streptosporangiaceae</taxon>
        <taxon>Nonomuraea</taxon>
    </lineage>
</organism>